<dbReference type="InterPro" id="IPR036427">
    <property type="entry name" value="Bromodomain-like_sf"/>
</dbReference>
<dbReference type="InterPro" id="IPR054551">
    <property type="entry name" value="RSC4_Ig-like"/>
</dbReference>
<dbReference type="Proteomes" id="UP001583172">
    <property type="component" value="Unassembled WGS sequence"/>
</dbReference>
<evidence type="ECO:0000256" key="7">
    <source>
        <dbReference type="ARBA" id="ARBA00023242"/>
    </source>
</evidence>
<feature type="region of interest" description="Disordered" evidence="9">
    <location>
        <begin position="491"/>
        <end position="555"/>
    </location>
</feature>
<dbReference type="Pfam" id="PF00439">
    <property type="entry name" value="Bromodomain"/>
    <property type="match status" value="2"/>
</dbReference>
<proteinExistence type="predicted"/>
<feature type="compositionally biased region" description="Low complexity" evidence="9">
    <location>
        <begin position="443"/>
        <end position="463"/>
    </location>
</feature>
<feature type="compositionally biased region" description="Acidic residues" evidence="9">
    <location>
        <begin position="232"/>
        <end position="247"/>
    </location>
</feature>
<evidence type="ECO:0000256" key="6">
    <source>
        <dbReference type="ARBA" id="ARBA00023163"/>
    </source>
</evidence>
<gene>
    <name evidence="11" type="ORF">VTJ49DRAFT_3020</name>
</gene>
<keyword evidence="4" id="KW-0805">Transcription regulation</keyword>
<dbReference type="SMART" id="SM00297">
    <property type="entry name" value="BROMO"/>
    <property type="match status" value="2"/>
</dbReference>
<feature type="region of interest" description="Disordered" evidence="9">
    <location>
        <begin position="443"/>
        <end position="479"/>
    </location>
</feature>
<comment type="subcellular location">
    <subcellularLocation>
        <location evidence="1">Nucleus</location>
    </subcellularLocation>
</comment>
<evidence type="ECO:0000256" key="9">
    <source>
        <dbReference type="SAM" id="MobiDB-lite"/>
    </source>
</evidence>
<dbReference type="PANTHER" id="PTHR16062:SF21">
    <property type="entry name" value="CHROMATIN STRUCTURE-REMODELING COMPLEX SUBUNIT RSC1-RELATED"/>
    <property type="match status" value="1"/>
</dbReference>
<keyword evidence="3" id="KW-0156">Chromatin regulator</keyword>
<evidence type="ECO:0000256" key="5">
    <source>
        <dbReference type="ARBA" id="ARBA00023117"/>
    </source>
</evidence>
<organism evidence="11 12">
    <name type="scientific">Humicola insolens</name>
    <name type="common">Soft-rot fungus</name>
    <dbReference type="NCBI Taxonomy" id="85995"/>
    <lineage>
        <taxon>Eukaryota</taxon>
        <taxon>Fungi</taxon>
        <taxon>Dikarya</taxon>
        <taxon>Ascomycota</taxon>
        <taxon>Pezizomycotina</taxon>
        <taxon>Sordariomycetes</taxon>
        <taxon>Sordariomycetidae</taxon>
        <taxon>Sordariales</taxon>
        <taxon>Chaetomiaceae</taxon>
        <taxon>Mycothermus</taxon>
    </lineage>
</organism>
<keyword evidence="2" id="KW-0677">Repeat</keyword>
<protein>
    <recommendedName>
        <fullName evidence="10">Bromo domain-containing protein</fullName>
    </recommendedName>
</protein>
<evidence type="ECO:0000259" key="10">
    <source>
        <dbReference type="PROSITE" id="PS50014"/>
    </source>
</evidence>
<feature type="domain" description="Bromo" evidence="10">
    <location>
        <begin position="63"/>
        <end position="133"/>
    </location>
</feature>
<comment type="caution">
    <text evidence="11">The sequence shown here is derived from an EMBL/GenBank/DDBJ whole genome shotgun (WGS) entry which is preliminary data.</text>
</comment>
<dbReference type="CDD" id="cd04369">
    <property type="entry name" value="Bromodomain"/>
    <property type="match status" value="2"/>
</dbReference>
<dbReference type="InterPro" id="IPR001487">
    <property type="entry name" value="Bromodomain"/>
</dbReference>
<feature type="compositionally biased region" description="Basic and acidic residues" evidence="9">
    <location>
        <begin position="270"/>
        <end position="280"/>
    </location>
</feature>
<evidence type="ECO:0000256" key="4">
    <source>
        <dbReference type="ARBA" id="ARBA00023015"/>
    </source>
</evidence>
<dbReference type="Gene3D" id="1.20.920.10">
    <property type="entry name" value="Bromodomain-like"/>
    <property type="match status" value="2"/>
</dbReference>
<evidence type="ECO:0000256" key="2">
    <source>
        <dbReference type="ARBA" id="ARBA00022737"/>
    </source>
</evidence>
<keyword evidence="7" id="KW-0539">Nucleus</keyword>
<feature type="compositionally biased region" description="Low complexity" evidence="9">
    <location>
        <begin position="523"/>
        <end position="552"/>
    </location>
</feature>
<reference evidence="11 12" key="1">
    <citation type="journal article" date="2024" name="Commun. Biol.">
        <title>Comparative genomic analysis of thermophilic fungi reveals convergent evolutionary adaptations and gene losses.</title>
        <authorList>
            <person name="Steindorff A.S."/>
            <person name="Aguilar-Pontes M.V."/>
            <person name="Robinson A.J."/>
            <person name="Andreopoulos B."/>
            <person name="LaButti K."/>
            <person name="Kuo A."/>
            <person name="Mondo S."/>
            <person name="Riley R."/>
            <person name="Otillar R."/>
            <person name="Haridas S."/>
            <person name="Lipzen A."/>
            <person name="Grimwood J."/>
            <person name="Schmutz J."/>
            <person name="Clum A."/>
            <person name="Reid I.D."/>
            <person name="Moisan M.C."/>
            <person name="Butler G."/>
            <person name="Nguyen T.T.M."/>
            <person name="Dewar K."/>
            <person name="Conant G."/>
            <person name="Drula E."/>
            <person name="Henrissat B."/>
            <person name="Hansel C."/>
            <person name="Singer S."/>
            <person name="Hutchinson M.I."/>
            <person name="de Vries R.P."/>
            <person name="Natvig D.O."/>
            <person name="Powell A.J."/>
            <person name="Tsang A."/>
            <person name="Grigoriev I.V."/>
        </authorList>
    </citation>
    <scope>NUCLEOTIDE SEQUENCE [LARGE SCALE GENOMIC DNA]</scope>
    <source>
        <strain evidence="11 12">CBS 620.91</strain>
    </source>
</reference>
<accession>A0ABR3V8P8</accession>
<evidence type="ECO:0000256" key="3">
    <source>
        <dbReference type="ARBA" id="ARBA00022853"/>
    </source>
</evidence>
<evidence type="ECO:0000313" key="12">
    <source>
        <dbReference type="Proteomes" id="UP001583172"/>
    </source>
</evidence>
<keyword evidence="6" id="KW-0804">Transcription</keyword>
<dbReference type="EMBL" id="JAZGSY010000237">
    <property type="protein sequence ID" value="KAL1838115.1"/>
    <property type="molecule type" value="Genomic_DNA"/>
</dbReference>
<keyword evidence="5 8" id="KW-0103">Bromodomain</keyword>
<evidence type="ECO:0000313" key="11">
    <source>
        <dbReference type="EMBL" id="KAL1838115.1"/>
    </source>
</evidence>
<feature type="region of interest" description="Disordered" evidence="9">
    <location>
        <begin position="1"/>
        <end position="36"/>
    </location>
</feature>
<dbReference type="PROSITE" id="PS50014">
    <property type="entry name" value="BROMODOMAIN_2"/>
    <property type="match status" value="2"/>
</dbReference>
<feature type="compositionally biased region" description="Basic and acidic residues" evidence="9">
    <location>
        <begin position="203"/>
        <end position="224"/>
    </location>
</feature>
<dbReference type="SUPFAM" id="SSF47370">
    <property type="entry name" value="Bromodomain"/>
    <property type="match status" value="2"/>
</dbReference>
<keyword evidence="12" id="KW-1185">Reference proteome</keyword>
<dbReference type="PANTHER" id="PTHR16062">
    <property type="entry name" value="SWI/SNF-RELATED"/>
    <property type="match status" value="1"/>
</dbReference>
<feature type="domain" description="Bromo" evidence="10">
    <location>
        <begin position="318"/>
        <end position="392"/>
    </location>
</feature>
<evidence type="ECO:0000256" key="1">
    <source>
        <dbReference type="ARBA" id="ARBA00004123"/>
    </source>
</evidence>
<sequence length="723" mass="79968">MDNKRKASSFGAGIADGDDRAGKRIRTPGPPSEYNLLEGETRESTTAYGLHFLETIRRTKDKSGRLVASYFENLLPRETNKEYYDRIRMPISLRIIERKLQNQEFSTLSEFESYFKRMVNNAKEFYPKNSEIFEDAERVRKALSNYMVKTNPAYKLNHNYSCQAAPVVDTFPDPEFYAPAMPGDVPAVPKPPRGQGRKSVSRNSEDRRSESKNPEEMKPDEIKAESNAASPDSEEDAEGEEDDDGEDEGPRKIVLKRRGGRGGRAGSEQAGRKTDKAGRVKADHEYEGVPYKGLTFQQAQEKIVEELIRKPDGNDPYFLDFINLPPRSYKDYFAVITNPLSLKGLQKLIKGIHGRQPATGVSDFKSWAQLEEKASLLWNNAHFYNEEGSVIYTLATELKECFEKELAEAKAVVQEPPQPKIKLKMTPGQETPISVKKITIHVGGSRSSTAASPAPHAGPSSDAGRPDIAQDGARTASPAVGTTNASFQIDTSNVAPATGPGHQHAPAGYAQTNGNVPGGAVNGGRIPPQAAQGPPHAQQQQQQPLQNGQHHPAQQPKVLHNSRFRAPGRGLADALIPSVLLRTHPTLPEAHTDDRFRREFRANPREAHQSFVIRLDEHNHRMQCIVRLAPLEQQLREYNMFVLVNGQMVYKAAPLPVADDPIPPGAVVFDVFGLAVGMNTISVQICAAVEKGARVVNEEGQEVAGEVERMDIYAQLMRNYPSS</sequence>
<evidence type="ECO:0000256" key="8">
    <source>
        <dbReference type="PROSITE-ProRule" id="PRU00035"/>
    </source>
</evidence>
<dbReference type="InterPro" id="IPR037382">
    <property type="entry name" value="Rsc/polybromo"/>
</dbReference>
<feature type="region of interest" description="Disordered" evidence="9">
    <location>
        <begin position="181"/>
        <end position="280"/>
    </location>
</feature>
<name>A0ABR3V8P8_HUMIN</name>
<dbReference type="Pfam" id="PF22994">
    <property type="entry name" value="RSC4_Ig_like"/>
    <property type="match status" value="1"/>
</dbReference>